<reference evidence="2" key="1">
    <citation type="submission" date="2018-05" db="EMBL/GenBank/DDBJ databases">
        <authorList>
            <person name="Lanie J.A."/>
            <person name="Ng W.-L."/>
            <person name="Kazmierczak K.M."/>
            <person name="Andrzejewski T.M."/>
            <person name="Davidsen T.M."/>
            <person name="Wayne K.J."/>
            <person name="Tettelin H."/>
            <person name="Glass J.I."/>
            <person name="Rusch D."/>
            <person name="Podicherti R."/>
            <person name="Tsui H.-C.T."/>
            <person name="Winkler M.E."/>
        </authorList>
    </citation>
    <scope>NUCLEOTIDE SEQUENCE</scope>
</reference>
<organism evidence="2">
    <name type="scientific">marine metagenome</name>
    <dbReference type="NCBI Taxonomy" id="408172"/>
    <lineage>
        <taxon>unclassified sequences</taxon>
        <taxon>metagenomes</taxon>
        <taxon>ecological metagenomes</taxon>
    </lineage>
</organism>
<dbReference type="Gene3D" id="3.40.30.10">
    <property type="entry name" value="Glutaredoxin"/>
    <property type="match status" value="1"/>
</dbReference>
<evidence type="ECO:0000259" key="1">
    <source>
        <dbReference type="Pfam" id="PF00462"/>
    </source>
</evidence>
<dbReference type="AlphaFoldDB" id="A0A381ZKS9"/>
<proteinExistence type="predicted"/>
<dbReference type="Pfam" id="PF00462">
    <property type="entry name" value="Glutaredoxin"/>
    <property type="match status" value="1"/>
</dbReference>
<sequence>MSNIVWSKMQCHFCDMAKRLLEQKEIVYEERMIGEGWTTEQLLEAVPNVRTVPQIVLDGKLIGSYDNLVEHFKKIDKEKYARD</sequence>
<dbReference type="SUPFAM" id="SSF52833">
    <property type="entry name" value="Thioredoxin-like"/>
    <property type="match status" value="1"/>
</dbReference>
<evidence type="ECO:0000313" key="2">
    <source>
        <dbReference type="EMBL" id="SVA89353.1"/>
    </source>
</evidence>
<feature type="domain" description="Glutaredoxin" evidence="1">
    <location>
        <begin position="5"/>
        <end position="62"/>
    </location>
</feature>
<accession>A0A381ZKS9</accession>
<dbReference type="PROSITE" id="PS51354">
    <property type="entry name" value="GLUTAREDOXIN_2"/>
    <property type="match status" value="1"/>
</dbReference>
<name>A0A381ZKS9_9ZZZZ</name>
<protein>
    <recommendedName>
        <fullName evidence="1">Glutaredoxin domain-containing protein</fullName>
    </recommendedName>
</protein>
<dbReference type="EMBL" id="UINC01021557">
    <property type="protein sequence ID" value="SVA89353.1"/>
    <property type="molecule type" value="Genomic_DNA"/>
</dbReference>
<dbReference type="InterPro" id="IPR002109">
    <property type="entry name" value="Glutaredoxin"/>
</dbReference>
<dbReference type="InterPro" id="IPR036249">
    <property type="entry name" value="Thioredoxin-like_sf"/>
</dbReference>
<gene>
    <name evidence="2" type="ORF">METZ01_LOCUS142207</name>
</gene>